<keyword evidence="1" id="KW-0418">Kinase</keyword>
<dbReference type="AlphaFoldDB" id="A0A8J7U6B3"/>
<accession>A0A8J7U6B3</accession>
<dbReference type="CDD" id="cd16936">
    <property type="entry name" value="HATPase_RsbW-like"/>
    <property type="match status" value="1"/>
</dbReference>
<keyword evidence="1" id="KW-0808">Transferase</keyword>
<evidence type="ECO:0000313" key="3">
    <source>
        <dbReference type="EMBL" id="MBO1321734.1"/>
    </source>
</evidence>
<protein>
    <submittedName>
        <fullName evidence="3">ATP-binding protein</fullName>
    </submittedName>
</protein>
<keyword evidence="4" id="KW-1185">Reference proteome</keyword>
<dbReference type="InterPro" id="IPR050267">
    <property type="entry name" value="Anti-sigma-factor_SerPK"/>
</dbReference>
<organism evidence="3 4">
    <name type="scientific">Acanthopleuribacter pedis</name>
    <dbReference type="NCBI Taxonomy" id="442870"/>
    <lineage>
        <taxon>Bacteria</taxon>
        <taxon>Pseudomonadati</taxon>
        <taxon>Acidobacteriota</taxon>
        <taxon>Holophagae</taxon>
        <taxon>Acanthopleuribacterales</taxon>
        <taxon>Acanthopleuribacteraceae</taxon>
        <taxon>Acanthopleuribacter</taxon>
    </lineage>
</organism>
<dbReference type="SUPFAM" id="SSF55874">
    <property type="entry name" value="ATPase domain of HSP90 chaperone/DNA topoisomerase II/histidine kinase"/>
    <property type="match status" value="1"/>
</dbReference>
<dbReference type="GO" id="GO:0004674">
    <property type="term" value="F:protein serine/threonine kinase activity"/>
    <property type="evidence" value="ECO:0007669"/>
    <property type="project" value="UniProtKB-KW"/>
</dbReference>
<feature type="domain" description="Histidine kinase/HSP90-like ATPase" evidence="2">
    <location>
        <begin position="28"/>
        <end position="142"/>
    </location>
</feature>
<dbReference type="InterPro" id="IPR036890">
    <property type="entry name" value="HATPase_C_sf"/>
</dbReference>
<dbReference type="GO" id="GO:0005524">
    <property type="term" value="F:ATP binding"/>
    <property type="evidence" value="ECO:0007669"/>
    <property type="project" value="UniProtKB-KW"/>
</dbReference>
<gene>
    <name evidence="3" type="ORF">J3U88_24865</name>
</gene>
<proteinExistence type="predicted"/>
<name>A0A8J7U6B3_9BACT</name>
<evidence type="ECO:0000256" key="1">
    <source>
        <dbReference type="ARBA" id="ARBA00022527"/>
    </source>
</evidence>
<dbReference type="RefSeq" id="WP_207861707.1">
    <property type="nucleotide sequence ID" value="NZ_JAFREP010000027.1"/>
</dbReference>
<dbReference type="PANTHER" id="PTHR35526">
    <property type="entry name" value="ANTI-SIGMA-F FACTOR RSBW-RELATED"/>
    <property type="match status" value="1"/>
</dbReference>
<dbReference type="EMBL" id="JAFREP010000027">
    <property type="protein sequence ID" value="MBO1321734.1"/>
    <property type="molecule type" value="Genomic_DNA"/>
</dbReference>
<dbReference type="InterPro" id="IPR003594">
    <property type="entry name" value="HATPase_dom"/>
</dbReference>
<dbReference type="PANTHER" id="PTHR35526:SF3">
    <property type="entry name" value="ANTI-SIGMA-F FACTOR RSBW"/>
    <property type="match status" value="1"/>
</dbReference>
<comment type="caution">
    <text evidence="3">The sequence shown here is derived from an EMBL/GenBank/DDBJ whole genome shotgun (WGS) entry which is preliminary data.</text>
</comment>
<keyword evidence="1" id="KW-0723">Serine/threonine-protein kinase</keyword>
<reference evidence="3" key="1">
    <citation type="submission" date="2021-03" db="EMBL/GenBank/DDBJ databases">
        <authorList>
            <person name="Wang G."/>
        </authorList>
    </citation>
    <scope>NUCLEOTIDE SEQUENCE</scope>
    <source>
        <strain evidence="3">KCTC 12899</strain>
    </source>
</reference>
<dbReference type="Proteomes" id="UP000664417">
    <property type="component" value="Unassembled WGS sequence"/>
</dbReference>
<evidence type="ECO:0000259" key="2">
    <source>
        <dbReference type="Pfam" id="PF13581"/>
    </source>
</evidence>
<dbReference type="Gene3D" id="3.30.565.10">
    <property type="entry name" value="Histidine kinase-like ATPase, C-terminal domain"/>
    <property type="match status" value="1"/>
</dbReference>
<sequence>MPEIPTQLPREITLVEIRFNSSLAILDMIQPITNKVCDQLGFDEDSQYWIWLATQEALNNAIKHGNKFDPNKKVLFGLQVDGGEFRIIIQDEGEGFVVDEVPDPTRKENLLKTSGRGIFYMRSFMDRVEYNTDKGTKVTLVKRHQDES</sequence>
<keyword evidence="3" id="KW-0547">Nucleotide-binding</keyword>
<dbReference type="Pfam" id="PF13581">
    <property type="entry name" value="HATPase_c_2"/>
    <property type="match status" value="1"/>
</dbReference>
<keyword evidence="3" id="KW-0067">ATP-binding</keyword>
<evidence type="ECO:0000313" key="4">
    <source>
        <dbReference type="Proteomes" id="UP000664417"/>
    </source>
</evidence>